<feature type="compositionally biased region" description="Low complexity" evidence="5">
    <location>
        <begin position="133"/>
        <end position="142"/>
    </location>
</feature>
<evidence type="ECO:0000313" key="7">
    <source>
        <dbReference type="EMBL" id="MYM19978.1"/>
    </source>
</evidence>
<evidence type="ECO:0000313" key="8">
    <source>
        <dbReference type="Proteomes" id="UP000469215"/>
    </source>
</evidence>
<dbReference type="InterPro" id="IPR051202">
    <property type="entry name" value="Peptidase_C40"/>
</dbReference>
<feature type="region of interest" description="Disordered" evidence="5">
    <location>
        <begin position="38"/>
        <end position="159"/>
    </location>
</feature>
<dbReference type="GO" id="GO:0006508">
    <property type="term" value="P:proteolysis"/>
    <property type="evidence" value="ECO:0007669"/>
    <property type="project" value="UniProtKB-KW"/>
</dbReference>
<dbReference type="InterPro" id="IPR038765">
    <property type="entry name" value="Papain-like_cys_pep_sf"/>
</dbReference>
<dbReference type="PANTHER" id="PTHR47053">
    <property type="entry name" value="MUREIN DD-ENDOPEPTIDASE MEPH-RELATED"/>
    <property type="match status" value="1"/>
</dbReference>
<name>A0A6N9H7C9_9MICO</name>
<evidence type="ECO:0000256" key="1">
    <source>
        <dbReference type="ARBA" id="ARBA00007074"/>
    </source>
</evidence>
<dbReference type="Pfam" id="PF00877">
    <property type="entry name" value="NLPC_P60"/>
    <property type="match status" value="1"/>
</dbReference>
<dbReference type="Proteomes" id="UP000469215">
    <property type="component" value="Unassembled WGS sequence"/>
</dbReference>
<evidence type="ECO:0000256" key="3">
    <source>
        <dbReference type="ARBA" id="ARBA00022801"/>
    </source>
</evidence>
<keyword evidence="8" id="KW-1185">Reference proteome</keyword>
<dbReference type="InterPro" id="IPR000064">
    <property type="entry name" value="NLP_P60_dom"/>
</dbReference>
<evidence type="ECO:0000256" key="2">
    <source>
        <dbReference type="ARBA" id="ARBA00022670"/>
    </source>
</evidence>
<dbReference type="GO" id="GO:0008234">
    <property type="term" value="F:cysteine-type peptidase activity"/>
    <property type="evidence" value="ECO:0007669"/>
    <property type="project" value="UniProtKB-KW"/>
</dbReference>
<protein>
    <submittedName>
        <fullName evidence="7">Glycoside hydrolase</fullName>
    </submittedName>
</protein>
<accession>A0A6N9H7C9</accession>
<feature type="compositionally biased region" description="Low complexity" evidence="5">
    <location>
        <begin position="102"/>
        <end position="116"/>
    </location>
</feature>
<reference evidence="7 8" key="1">
    <citation type="submission" date="2020-01" db="EMBL/GenBank/DDBJ databases">
        <authorList>
            <person name="Deng T."/>
        </authorList>
    </citation>
    <scope>NUCLEOTIDE SEQUENCE [LARGE SCALE GENOMIC DNA]</scope>
    <source>
        <strain evidence="7 8">5221</strain>
    </source>
</reference>
<keyword evidence="4" id="KW-0788">Thiol protease</keyword>
<sequence>MKTPLTELTESLSASSGTVGRRAAVVAAAGGLLASASLPSMLGEHGGDAVVASESQPAGAADYEAQAATKVDSTPAKAEKSQAATSTSLVTAAKAPKPKPAPAKASSSSAPQASAQHSTAEQDRKSSTKKSSKSSSSKSSGKSSKKSSKDAPVPSGSKVQQVMALAKSGLGTPYVSGGTSPSGWDCSGFTSYVYKKVGVHLPRTSGGQAGAGKAVSKSNAKAGDLIVSPGHVGIYAGNGMMYDAGNPRVDTSKRSIDWMVSAGASFRRVL</sequence>
<feature type="region of interest" description="Disordered" evidence="5">
    <location>
        <begin position="1"/>
        <end position="20"/>
    </location>
</feature>
<dbReference type="AlphaFoldDB" id="A0A6N9H7C9"/>
<dbReference type="SUPFAM" id="SSF54001">
    <property type="entry name" value="Cysteine proteinases"/>
    <property type="match status" value="1"/>
</dbReference>
<feature type="domain" description="NlpC/P60" evidence="6">
    <location>
        <begin position="156"/>
        <end position="270"/>
    </location>
</feature>
<evidence type="ECO:0000256" key="4">
    <source>
        <dbReference type="ARBA" id="ARBA00022807"/>
    </source>
</evidence>
<dbReference type="PROSITE" id="PS51935">
    <property type="entry name" value="NLPC_P60"/>
    <property type="match status" value="1"/>
</dbReference>
<dbReference type="Gene3D" id="3.90.1720.10">
    <property type="entry name" value="endopeptidase domain like (from Nostoc punctiforme)"/>
    <property type="match status" value="1"/>
</dbReference>
<organism evidence="7 8">
    <name type="scientific">Brevibacterium rongguiense</name>
    <dbReference type="NCBI Taxonomy" id="2695267"/>
    <lineage>
        <taxon>Bacteria</taxon>
        <taxon>Bacillati</taxon>
        <taxon>Actinomycetota</taxon>
        <taxon>Actinomycetes</taxon>
        <taxon>Micrococcales</taxon>
        <taxon>Brevibacteriaceae</taxon>
        <taxon>Brevibacterium</taxon>
    </lineage>
</organism>
<dbReference type="PANTHER" id="PTHR47053:SF1">
    <property type="entry name" value="MUREIN DD-ENDOPEPTIDASE MEPH-RELATED"/>
    <property type="match status" value="1"/>
</dbReference>
<gene>
    <name evidence="7" type="ORF">GSY69_08365</name>
</gene>
<dbReference type="EMBL" id="WWEQ01000031">
    <property type="protein sequence ID" value="MYM19978.1"/>
    <property type="molecule type" value="Genomic_DNA"/>
</dbReference>
<keyword evidence="3 7" id="KW-0378">Hydrolase</keyword>
<keyword evidence="2" id="KW-0645">Protease</keyword>
<comment type="similarity">
    <text evidence="1">Belongs to the peptidase C40 family.</text>
</comment>
<comment type="caution">
    <text evidence="7">The sequence shown here is derived from an EMBL/GenBank/DDBJ whole genome shotgun (WGS) entry which is preliminary data.</text>
</comment>
<evidence type="ECO:0000259" key="6">
    <source>
        <dbReference type="PROSITE" id="PS51935"/>
    </source>
</evidence>
<evidence type="ECO:0000256" key="5">
    <source>
        <dbReference type="SAM" id="MobiDB-lite"/>
    </source>
</evidence>
<proteinExistence type="inferred from homology"/>